<evidence type="ECO:0000256" key="8">
    <source>
        <dbReference type="SAM" id="Phobius"/>
    </source>
</evidence>
<keyword evidence="2" id="KW-0813">Transport</keyword>
<evidence type="ECO:0000256" key="4">
    <source>
        <dbReference type="ARBA" id="ARBA00022692"/>
    </source>
</evidence>
<keyword evidence="4 8" id="KW-0812">Transmembrane</keyword>
<feature type="transmembrane region" description="Helical" evidence="8">
    <location>
        <begin position="136"/>
        <end position="154"/>
    </location>
</feature>
<feature type="transmembrane region" description="Helical" evidence="8">
    <location>
        <begin position="208"/>
        <end position="230"/>
    </location>
</feature>
<evidence type="ECO:0000313" key="11">
    <source>
        <dbReference type="Proteomes" id="UP000053470"/>
    </source>
</evidence>
<comment type="subcellular location">
    <subcellularLocation>
        <location evidence="1">Cell membrane</location>
        <topology evidence="1">Multi-pass membrane protein</topology>
    </subcellularLocation>
</comment>
<feature type="transmembrane region" description="Helical" evidence="8">
    <location>
        <begin position="51"/>
        <end position="71"/>
    </location>
</feature>
<keyword evidence="3" id="KW-1003">Cell membrane</keyword>
<evidence type="ECO:0000313" key="10">
    <source>
        <dbReference type="EMBL" id="CEJ16877.1"/>
    </source>
</evidence>
<feature type="transmembrane region" description="Helical" evidence="8">
    <location>
        <begin position="293"/>
        <end position="322"/>
    </location>
</feature>
<feature type="transmembrane region" description="Helical" evidence="8">
    <location>
        <begin position="439"/>
        <end position="457"/>
    </location>
</feature>
<evidence type="ECO:0000256" key="5">
    <source>
        <dbReference type="ARBA" id="ARBA00022970"/>
    </source>
</evidence>
<dbReference type="RefSeq" id="WP_003261191.1">
    <property type="nucleotide sequence ID" value="NZ_LN651281.1"/>
</dbReference>
<feature type="transmembrane region" description="Helical" evidence="8">
    <location>
        <begin position="369"/>
        <end position="394"/>
    </location>
</feature>
<dbReference type="InterPro" id="IPR004840">
    <property type="entry name" value="Amino_acid_permease_CS"/>
</dbReference>
<dbReference type="Proteomes" id="UP000053470">
    <property type="component" value="Unassembled WGS sequence"/>
</dbReference>
<feature type="transmembrane region" description="Helical" evidence="8">
    <location>
        <begin position="27"/>
        <end position="45"/>
    </location>
</feature>
<dbReference type="PANTHER" id="PTHR43495">
    <property type="entry name" value="GABA PERMEASE"/>
    <property type="match status" value="1"/>
</dbReference>
<organism evidence="10 11">
    <name type="scientific">Ralstonia solanacearum IPO1609</name>
    <dbReference type="NCBI Taxonomy" id="564066"/>
    <lineage>
        <taxon>Bacteria</taxon>
        <taxon>Pseudomonadati</taxon>
        <taxon>Pseudomonadota</taxon>
        <taxon>Betaproteobacteria</taxon>
        <taxon>Burkholderiales</taxon>
        <taxon>Burkholderiaceae</taxon>
        <taxon>Ralstonia</taxon>
        <taxon>Ralstonia solanacearum species complex</taxon>
    </lineage>
</organism>
<evidence type="ECO:0000256" key="7">
    <source>
        <dbReference type="ARBA" id="ARBA00023136"/>
    </source>
</evidence>
<evidence type="ECO:0000256" key="2">
    <source>
        <dbReference type="ARBA" id="ARBA00022448"/>
    </source>
</evidence>
<dbReference type="Gene3D" id="1.20.1740.10">
    <property type="entry name" value="Amino acid/polyamine transporter I"/>
    <property type="match status" value="1"/>
</dbReference>
<feature type="transmembrane region" description="Helical" evidence="8">
    <location>
        <begin position="415"/>
        <end position="433"/>
    </location>
</feature>
<dbReference type="InterPro" id="IPR004841">
    <property type="entry name" value="AA-permease/SLC12A_dom"/>
</dbReference>
<dbReference type="Pfam" id="PF00324">
    <property type="entry name" value="AA_permease"/>
    <property type="match status" value="1"/>
</dbReference>
<accession>A0A7U7JDF9</accession>
<evidence type="ECO:0000256" key="6">
    <source>
        <dbReference type="ARBA" id="ARBA00022989"/>
    </source>
</evidence>
<name>A0A7U7JDF9_RALSL</name>
<dbReference type="AlphaFoldDB" id="A0A7U7JDF9"/>
<reference evidence="10" key="2">
    <citation type="submission" date="2022-04" db="EMBL/GenBank/DDBJ databases">
        <title>Genomic draft of R. solanacearum strain IPO1609, a phylotype IIB1/biovar 2/race 3 strain isolated from potato in Europe.</title>
        <authorList>
            <person name="Boucher C."/>
            <person name="Carrere S."/>
            <person name="Dossat C."/>
            <person name="Elbaz M."/>
            <person name="Genin S."/>
            <person name="Gouzy J."/>
            <person name="Prior P."/>
            <person name="Segurens B."/>
            <person name="Wincker P."/>
        </authorList>
    </citation>
    <scope>NUCLEOTIDE SEQUENCE</scope>
    <source>
        <strain evidence="10">IPO1609</strain>
    </source>
</reference>
<dbReference type="FunFam" id="1.20.1740.10:FF:000001">
    <property type="entry name" value="Amino acid permease"/>
    <property type="match status" value="1"/>
</dbReference>
<dbReference type="PIRSF" id="PIRSF006060">
    <property type="entry name" value="AA_transporter"/>
    <property type="match status" value="1"/>
</dbReference>
<evidence type="ECO:0000259" key="9">
    <source>
        <dbReference type="Pfam" id="PF00324"/>
    </source>
</evidence>
<proteinExistence type="predicted"/>
<protein>
    <submittedName>
        <fullName evidence="10">Lysine-specific permease protein</fullName>
    </submittedName>
</protein>
<reference evidence="10" key="1">
    <citation type="submission" date="2014-11" db="EMBL/GenBank/DDBJ databases">
        <authorList>
            <person name="Genoscope - CEA"/>
        </authorList>
    </citation>
    <scope>NUCLEOTIDE SEQUENCE</scope>
    <source>
        <strain evidence="10">IPO1609</strain>
    </source>
</reference>
<dbReference type="EMBL" id="LN651281">
    <property type="protein sequence ID" value="CEJ16877.1"/>
    <property type="molecule type" value="Genomic_DNA"/>
</dbReference>
<feature type="transmembrane region" description="Helical" evidence="8">
    <location>
        <begin position="342"/>
        <end position="363"/>
    </location>
</feature>
<dbReference type="PROSITE" id="PS00218">
    <property type="entry name" value="AMINO_ACID_PERMEASE_1"/>
    <property type="match status" value="1"/>
</dbReference>
<dbReference type="GO" id="GO:0006865">
    <property type="term" value="P:amino acid transport"/>
    <property type="evidence" value="ECO:0007669"/>
    <property type="project" value="UniProtKB-KW"/>
</dbReference>
<keyword evidence="6 8" id="KW-1133">Transmembrane helix</keyword>
<feature type="transmembrane region" description="Helical" evidence="8">
    <location>
        <begin position="166"/>
        <end position="188"/>
    </location>
</feature>
<evidence type="ECO:0000256" key="3">
    <source>
        <dbReference type="ARBA" id="ARBA00022475"/>
    </source>
</evidence>
<gene>
    <name evidence="10" type="primary">lysP</name>
    <name evidence="10" type="ORF">RSIPO_03575</name>
</gene>
<dbReference type="GO" id="GO:0005886">
    <property type="term" value="C:plasma membrane"/>
    <property type="evidence" value="ECO:0007669"/>
    <property type="project" value="UniProtKB-SubCell"/>
</dbReference>
<dbReference type="GO" id="GO:0055085">
    <property type="term" value="P:transmembrane transport"/>
    <property type="evidence" value="ECO:0007669"/>
    <property type="project" value="InterPro"/>
</dbReference>
<feature type="domain" description="Amino acid permease/ SLC12A" evidence="9">
    <location>
        <begin position="27"/>
        <end position="457"/>
    </location>
</feature>
<sequence>MSNIDNLLATERRQEAKDLHRGLKDRHIQMIALGGAIGVGLFLGAGRAISIAGPGLILSYAIGGLAIFFIMRALGELLAYRPVAGSFASYAEEFIGPFTGFATGWSYWFMWITIGMAEITAVAVYVHYWFPTVPQWIPALVTLSLLYLANRIAVQIFGEVEFWFALVKVVMVIAMIIIGVAVIVFGVSPLGPTASLSNLWSHQGFMPFGIMGVALTLQMVMFAFQGVELIGVTAGEAQNPERVLPHATNSIVWRILVFYIGALVVMMALVPWTEIKPGVSPFVFLFEKIGIPGAASVVNFVVITAAASSCNSGIFSTGRMLYTLAQFRQAPRAFARVNANHVPSTAVTFSAILMGVGVVLNYLVPDEAFIWVTSISLVSALWTWSIIMIAHLGYRKAVAAGRVKAVDFRMPGAPVANWLVLAFLLTVSVLLSLDAGTRVALYVAPLWFALLGAGYYWTSAHNAGDLLPGTDTKSNA</sequence>
<keyword evidence="11" id="KW-1185">Reference proteome</keyword>
<feature type="transmembrane region" description="Helical" evidence="8">
    <location>
        <begin position="108"/>
        <end position="130"/>
    </location>
</feature>
<evidence type="ECO:0000256" key="1">
    <source>
        <dbReference type="ARBA" id="ARBA00004651"/>
    </source>
</evidence>
<feature type="transmembrane region" description="Helical" evidence="8">
    <location>
        <begin position="251"/>
        <end position="273"/>
    </location>
</feature>
<dbReference type="PANTHER" id="PTHR43495:SF2">
    <property type="entry name" value="D-SERINE_D-ALANINE_GLYCINE TRANSPORTER"/>
    <property type="match status" value="1"/>
</dbReference>
<keyword evidence="5" id="KW-0029">Amino-acid transport</keyword>
<keyword evidence="7 8" id="KW-0472">Membrane</keyword>